<gene>
    <name evidence="1" type="ORF">DLM85_20415</name>
</gene>
<proteinExistence type="predicted"/>
<name>A0A328B9A0_9BACT</name>
<dbReference type="OrthoDB" id="1492551at2"/>
<reference evidence="2" key="1">
    <citation type="submission" date="2018-05" db="EMBL/GenBank/DDBJ databases">
        <authorList>
            <person name="Nie L."/>
        </authorList>
    </citation>
    <scope>NUCLEOTIDE SEQUENCE [LARGE SCALE GENOMIC DNA]</scope>
    <source>
        <strain evidence="2">NL</strain>
    </source>
</reference>
<evidence type="ECO:0008006" key="3">
    <source>
        <dbReference type="Google" id="ProtNLM"/>
    </source>
</evidence>
<evidence type="ECO:0000313" key="2">
    <source>
        <dbReference type="Proteomes" id="UP000248553"/>
    </source>
</evidence>
<dbReference type="RefSeq" id="WP_111480030.1">
    <property type="nucleotide sequence ID" value="NZ_QHKM01000008.1"/>
</dbReference>
<evidence type="ECO:0000313" key="1">
    <source>
        <dbReference type="EMBL" id="RAK63912.1"/>
    </source>
</evidence>
<dbReference type="AlphaFoldDB" id="A0A328B9A0"/>
<sequence length="313" mass="33963">MRNFLRAARGAGLGAWLLTLYLLAGLAGGARAQVKVQVVARTVEQTLACPVSTLVRIRAEKATLRVQAWDKPTLRVVLRLVSRHPERDVAERDLPVARYQIEKTGTLIELVNYFAVTPGAPAVQSDLRAEYTVLMPADNALEVVNAYGHTTLTGLTGRQQLEQDFGQVTLQDLRGSLLVNVRLADINGTNTNLALSCNADRSAVNLQAAGGSYAIRNRFGSVTLEPTAELRSATIDAERTEVKLTVAHPDQFDYVLSTSRSTLTVPPALSGQVRRQGNQQTLRTSSNGRLPLIRAVTSLAPVTLQAPPLIIKR</sequence>
<protein>
    <recommendedName>
        <fullName evidence="3">Adhesin domain-containing protein</fullName>
    </recommendedName>
</protein>
<organism evidence="1 2">
    <name type="scientific">Hymenobacter edaphi</name>
    <dbReference type="NCBI Taxonomy" id="2211146"/>
    <lineage>
        <taxon>Bacteria</taxon>
        <taxon>Pseudomonadati</taxon>
        <taxon>Bacteroidota</taxon>
        <taxon>Cytophagia</taxon>
        <taxon>Cytophagales</taxon>
        <taxon>Hymenobacteraceae</taxon>
        <taxon>Hymenobacter</taxon>
    </lineage>
</organism>
<dbReference type="Proteomes" id="UP000248553">
    <property type="component" value="Unassembled WGS sequence"/>
</dbReference>
<dbReference type="EMBL" id="QHKM01000008">
    <property type="protein sequence ID" value="RAK63912.1"/>
    <property type="molecule type" value="Genomic_DNA"/>
</dbReference>
<accession>A0A328B9A0</accession>
<keyword evidence="2" id="KW-1185">Reference proteome</keyword>
<comment type="caution">
    <text evidence="1">The sequence shown here is derived from an EMBL/GenBank/DDBJ whole genome shotgun (WGS) entry which is preliminary data.</text>
</comment>